<feature type="compositionally biased region" description="Low complexity" evidence="1">
    <location>
        <begin position="1577"/>
        <end position="1587"/>
    </location>
</feature>
<feature type="compositionally biased region" description="Pro residues" evidence="1">
    <location>
        <begin position="1657"/>
        <end position="1667"/>
    </location>
</feature>
<feature type="compositionally biased region" description="Polar residues" evidence="1">
    <location>
        <begin position="1334"/>
        <end position="1345"/>
    </location>
</feature>
<organism evidence="2 3">
    <name type="scientific">Folsomia candida</name>
    <name type="common">Springtail</name>
    <dbReference type="NCBI Taxonomy" id="158441"/>
    <lineage>
        <taxon>Eukaryota</taxon>
        <taxon>Metazoa</taxon>
        <taxon>Ecdysozoa</taxon>
        <taxon>Arthropoda</taxon>
        <taxon>Hexapoda</taxon>
        <taxon>Collembola</taxon>
        <taxon>Entomobryomorpha</taxon>
        <taxon>Isotomoidea</taxon>
        <taxon>Isotomidae</taxon>
        <taxon>Proisotominae</taxon>
        <taxon>Folsomia</taxon>
    </lineage>
</organism>
<proteinExistence type="predicted"/>
<feature type="region of interest" description="Disordered" evidence="1">
    <location>
        <begin position="1"/>
        <end position="55"/>
    </location>
</feature>
<keyword evidence="3" id="KW-1185">Reference proteome</keyword>
<feature type="compositionally biased region" description="Basic and acidic residues" evidence="1">
    <location>
        <begin position="480"/>
        <end position="498"/>
    </location>
</feature>
<evidence type="ECO:0000313" key="3">
    <source>
        <dbReference type="Proteomes" id="UP000198287"/>
    </source>
</evidence>
<feature type="compositionally biased region" description="Low complexity" evidence="1">
    <location>
        <begin position="526"/>
        <end position="540"/>
    </location>
</feature>
<dbReference type="Proteomes" id="UP000198287">
    <property type="component" value="Unassembled WGS sequence"/>
</dbReference>
<feature type="compositionally biased region" description="Low complexity" evidence="1">
    <location>
        <begin position="383"/>
        <end position="393"/>
    </location>
</feature>
<dbReference type="OrthoDB" id="5917823at2759"/>
<feature type="compositionally biased region" description="Basic and acidic residues" evidence="1">
    <location>
        <begin position="1213"/>
        <end position="1229"/>
    </location>
</feature>
<feature type="compositionally biased region" description="Basic residues" evidence="1">
    <location>
        <begin position="215"/>
        <end position="224"/>
    </location>
</feature>
<feature type="compositionally biased region" description="Low complexity" evidence="1">
    <location>
        <begin position="719"/>
        <end position="734"/>
    </location>
</feature>
<feature type="compositionally biased region" description="Polar residues" evidence="1">
    <location>
        <begin position="898"/>
        <end position="909"/>
    </location>
</feature>
<feature type="compositionally biased region" description="Low complexity" evidence="1">
    <location>
        <begin position="1382"/>
        <end position="1413"/>
    </location>
</feature>
<reference evidence="2 3" key="1">
    <citation type="submission" date="2015-12" db="EMBL/GenBank/DDBJ databases">
        <title>The genome of Folsomia candida.</title>
        <authorList>
            <person name="Faddeeva A."/>
            <person name="Derks M.F."/>
            <person name="Anvar Y."/>
            <person name="Smit S."/>
            <person name="Van Straalen N."/>
            <person name="Roelofs D."/>
        </authorList>
    </citation>
    <scope>NUCLEOTIDE SEQUENCE [LARGE SCALE GENOMIC DNA]</scope>
    <source>
        <strain evidence="2 3">VU population</strain>
        <tissue evidence="2">Whole body</tissue>
    </source>
</reference>
<feature type="region of interest" description="Disordered" evidence="1">
    <location>
        <begin position="383"/>
        <end position="418"/>
    </location>
</feature>
<feature type="region of interest" description="Disordered" evidence="1">
    <location>
        <begin position="287"/>
        <end position="366"/>
    </location>
</feature>
<feature type="compositionally biased region" description="Basic residues" evidence="1">
    <location>
        <begin position="12"/>
        <end position="26"/>
    </location>
</feature>
<feature type="compositionally biased region" description="Low complexity" evidence="1">
    <location>
        <begin position="614"/>
        <end position="624"/>
    </location>
</feature>
<evidence type="ECO:0000256" key="1">
    <source>
        <dbReference type="SAM" id="MobiDB-lite"/>
    </source>
</evidence>
<feature type="region of interest" description="Disordered" evidence="1">
    <location>
        <begin position="1498"/>
        <end position="1667"/>
    </location>
</feature>
<feature type="compositionally biased region" description="Pro residues" evidence="1">
    <location>
        <begin position="866"/>
        <end position="876"/>
    </location>
</feature>
<dbReference type="EMBL" id="LNIX01000008">
    <property type="protein sequence ID" value="OXA51283.1"/>
    <property type="molecule type" value="Genomic_DNA"/>
</dbReference>
<feature type="region of interest" description="Disordered" evidence="1">
    <location>
        <begin position="846"/>
        <end position="912"/>
    </location>
</feature>
<feature type="compositionally biased region" description="Basic and acidic residues" evidence="1">
    <location>
        <begin position="1346"/>
        <end position="1360"/>
    </location>
</feature>
<feature type="compositionally biased region" description="Acidic residues" evidence="1">
    <location>
        <begin position="693"/>
        <end position="706"/>
    </location>
</feature>
<feature type="region of interest" description="Disordered" evidence="1">
    <location>
        <begin position="432"/>
        <end position="739"/>
    </location>
</feature>
<feature type="compositionally biased region" description="Polar residues" evidence="1">
    <location>
        <begin position="1248"/>
        <end position="1264"/>
    </location>
</feature>
<feature type="compositionally biased region" description="Basic and acidic residues" evidence="1">
    <location>
        <begin position="165"/>
        <end position="196"/>
    </location>
</feature>
<feature type="region of interest" description="Disordered" evidence="1">
    <location>
        <begin position="924"/>
        <end position="946"/>
    </location>
</feature>
<feature type="region of interest" description="Disordered" evidence="1">
    <location>
        <begin position="754"/>
        <end position="803"/>
    </location>
</feature>
<feature type="region of interest" description="Disordered" evidence="1">
    <location>
        <begin position="123"/>
        <end position="241"/>
    </location>
</feature>
<feature type="compositionally biased region" description="Polar residues" evidence="1">
    <location>
        <begin position="1622"/>
        <end position="1649"/>
    </location>
</feature>
<feature type="region of interest" description="Disordered" evidence="1">
    <location>
        <begin position="1280"/>
        <end position="1414"/>
    </location>
</feature>
<sequence length="1667" mass="184674">MGNSNSTGGGGGHHHNQQHGHHKHGPRYPGYHHPGYPGPGYDDGWSHSLETPEQRNRMKRGYFPPRAYIGGMPQPQKVLPVAPNPNKLLKATQNGAILHGGGTISGRKLGELELEIRKRSTVSFPGNGMENEGGRLSSGRSTPNLVMMPRMGLSAGLPVSSSSSRSRDYGSEPDLRDVGRSSNSKYDDATLTDDRSSSPPVPNSFTIISESPAKKQIRSRKKSKAPPPPPNTVYPDNQPNPNFLIPYQYQLQQNPQRQLLLTPVNGSPLMGHDENKNKQRIKSRLFKTKAESRSAMNSPALRVTPSPSNELNSRKIEKSSPQQQQRHPVDPDFKNKMRAPNPAGKMDQQIVPKGNNKHNNYAKEEKNGKKTFYFGMDMGTFKQKQQQQQQQQQALIEQDNMGQSQSNHQQVNQTQAHVADLHKEISRRKMLQKLDDESRSSSRNSAVADSKKTGNNNKLAVLTKPGKITANNRASESDSDGIHRRQDSGSFELNEKKNNKAIPAAGPVVNNNKKIMPLKKPRDQSSSDLSSSDLDVPLVVTRPTLPQKRPELPRFSPTAAWRAIDSPSRGSNNSSSNGGRMSFEPDLSGGEDSRLHRFTRPSAPPRISAERSGDSGISAGDAGSPANAIPLLLEEEDDLHNPRVDYNDDFDDEFSSSSPHVKMNKKKGGAMSKLSTTGIVGADRKMKCWTPEQDLDESSSDFDQDNDPILLPPVPPKPGKNQKPSPPSNSNSPSAAATKYFNLFHGKRASAVVSDSDSKYFGGGGNSKFSSSDELNSNPPHHHRRFHGRSPATQQQNGPQKRFLRSPAAHKKGGAHGFVGLDTNWFLSRSEPNSLNFIGIGGEEETRDTNFNNYFRPSKKFSVPSKHPPPPPPPPSNKIKKSKQFSPPQIIPGRNKNKSLQNNQTSSSQDELECQIQLEDEDFDSYSSSDMRKKNLTSGPSKLTTTTTAQSEIGYGPSNMNFNNNKNINNSLSSSAYEDQEEELDLRLDEENDSEELMRDDLFDYLDQYEEGEFEKEQEIGTTFPQNKTTDAIINTTTVMINHHNNNDNGDDNHPNGSRPFSHHIMYLPSYDARKIFNQKNQNWRRTRSVDALDSGEKSQLFKRMPPPGNNNNIKIQNINQERIHHIQVEERNDRKVSAPSYLETKHVSNVTIKGQREIDEEERRAQNKKKFKFQSTLRVQERRKMEEELSREADQREEERLREIEEMKRVEEEFQKKRRDEARARQEQEAQQAYQPPVIVGAKKFGKSNNNNPGNLDSGKNTRVVANNKQEYNSHHYKMMSQRQEPEGAPASVTVSSACNSSASPSPPNLNLNGTGQDLRKELISASKKRSGLPSNGGHQTQELSEYRQETRQYCDYRRAPQNGNHHRQQSPSPARFIQKSSSSSDIFPIPSRRRPGGSQSSKVSGRSSTTTLAATVHPEVVCDIPVKPHPYMVNASRLGGSNSTVHLLTSDDRPNSVLGSAQNLHQFGGQIRGQSSPSGRGGDNYRRDWAHHLLSRGGSNGLGGGRASSVMSLHSAPPMNSDNFRNSTSDLSRLNGGSSVRTVSPSGGGGYVRQSTTTSGPSYRQYSASPPPSASPSETSSRASPVRMTSSTTVISIGPQMNNVIRKKPKSNKKGPPPTQNLQNQAPLSPISTPPFQAQPYTSNNRTRGYRPVSFKPPQPTTTVN</sequence>
<feature type="compositionally biased region" description="Polar residues" evidence="1">
    <location>
        <begin position="441"/>
        <end position="458"/>
    </location>
</feature>
<name>A0A226E173_FOLCA</name>
<comment type="caution">
    <text evidence="2">The sequence shown here is derived from an EMBL/GenBank/DDBJ whole genome shotgun (WGS) entry which is preliminary data.</text>
</comment>
<accession>A0A226E173</accession>
<feature type="compositionally biased region" description="Polar residues" evidence="1">
    <location>
        <begin position="1589"/>
        <end position="1605"/>
    </location>
</feature>
<feature type="compositionally biased region" description="Polar residues" evidence="1">
    <location>
        <begin position="1520"/>
        <end position="1547"/>
    </location>
</feature>
<protein>
    <submittedName>
        <fullName evidence="2">Uncharacterized protein</fullName>
    </submittedName>
</protein>
<feature type="compositionally biased region" description="Low complexity" evidence="1">
    <location>
        <begin position="1297"/>
        <end position="1314"/>
    </location>
</feature>
<feature type="compositionally biased region" description="Polar residues" evidence="1">
    <location>
        <begin position="400"/>
        <end position="416"/>
    </location>
</feature>
<feature type="region of interest" description="Disordered" evidence="1">
    <location>
        <begin position="1213"/>
        <end position="1264"/>
    </location>
</feature>
<gene>
    <name evidence="2" type="ORF">Fcan01_14464</name>
</gene>
<feature type="compositionally biased region" description="Low complexity" evidence="1">
    <location>
        <begin position="568"/>
        <end position="580"/>
    </location>
</feature>
<evidence type="ECO:0000313" key="2">
    <source>
        <dbReference type="EMBL" id="OXA51283.1"/>
    </source>
</evidence>